<name>A0A1R2ALL8_9CILI</name>
<protein>
    <submittedName>
        <fullName evidence="1">Uncharacterized protein</fullName>
    </submittedName>
</protein>
<gene>
    <name evidence="1" type="ORF">SteCoe_38233</name>
</gene>
<reference evidence="1 2" key="1">
    <citation type="submission" date="2016-11" db="EMBL/GenBank/DDBJ databases">
        <title>The macronuclear genome of Stentor coeruleus: a giant cell with tiny introns.</title>
        <authorList>
            <person name="Slabodnick M."/>
            <person name="Ruby J.G."/>
            <person name="Reiff S.B."/>
            <person name="Swart E.C."/>
            <person name="Gosai S."/>
            <person name="Prabakaran S."/>
            <person name="Witkowska E."/>
            <person name="Larue G.E."/>
            <person name="Fisher S."/>
            <person name="Freeman R.M."/>
            <person name="Gunawardena J."/>
            <person name="Chu W."/>
            <person name="Stover N.A."/>
            <person name="Gregory B.D."/>
            <person name="Nowacki M."/>
            <person name="Derisi J."/>
            <person name="Roy S.W."/>
            <person name="Marshall W.F."/>
            <person name="Sood P."/>
        </authorList>
    </citation>
    <scope>NUCLEOTIDE SEQUENCE [LARGE SCALE GENOMIC DNA]</scope>
    <source>
        <strain evidence="1">WM001</strain>
    </source>
</reference>
<organism evidence="1 2">
    <name type="scientific">Stentor coeruleus</name>
    <dbReference type="NCBI Taxonomy" id="5963"/>
    <lineage>
        <taxon>Eukaryota</taxon>
        <taxon>Sar</taxon>
        <taxon>Alveolata</taxon>
        <taxon>Ciliophora</taxon>
        <taxon>Postciliodesmatophora</taxon>
        <taxon>Heterotrichea</taxon>
        <taxon>Heterotrichida</taxon>
        <taxon>Stentoridae</taxon>
        <taxon>Stentor</taxon>
    </lineage>
</organism>
<accession>A0A1R2ALL8</accession>
<proteinExistence type="predicted"/>
<sequence length="200" mass="23956">MNLQFRREKIVVSCPKLNQNIIRLLIPLKPKCASKLFKAEILNIDKAYQEIQETQSKFLEAREKIRQKLNFTPTYKEKYSEKEFFNAKSSLFTHENYFGKTVKKSINIKRRSLTRSRRYYNITPERVRNIDTFIDRCEDVKIENKIIFSKISKLKNSLDRNFKKITDSVKVENDESNKEFNKSLKSIHKEMIKMFEKNAK</sequence>
<dbReference type="EMBL" id="MPUH01002144">
    <property type="protein sequence ID" value="OMJ65433.1"/>
    <property type="molecule type" value="Genomic_DNA"/>
</dbReference>
<dbReference type="AlphaFoldDB" id="A0A1R2ALL8"/>
<evidence type="ECO:0000313" key="1">
    <source>
        <dbReference type="EMBL" id="OMJ65433.1"/>
    </source>
</evidence>
<evidence type="ECO:0000313" key="2">
    <source>
        <dbReference type="Proteomes" id="UP000187209"/>
    </source>
</evidence>
<dbReference type="Proteomes" id="UP000187209">
    <property type="component" value="Unassembled WGS sequence"/>
</dbReference>
<comment type="caution">
    <text evidence="1">The sequence shown here is derived from an EMBL/GenBank/DDBJ whole genome shotgun (WGS) entry which is preliminary data.</text>
</comment>
<keyword evidence="2" id="KW-1185">Reference proteome</keyword>